<dbReference type="Proteomes" id="UP000034846">
    <property type="component" value="Unassembled WGS sequence"/>
</dbReference>
<comment type="caution">
    <text evidence="1">The sequence shown here is derived from an EMBL/GenBank/DDBJ whole genome shotgun (WGS) entry which is preliminary data.</text>
</comment>
<protein>
    <submittedName>
        <fullName evidence="1">Uncharacterized protein</fullName>
    </submittedName>
</protein>
<dbReference type="AlphaFoldDB" id="A0A0G1XIJ8"/>
<organism evidence="1 2">
    <name type="scientific">Candidatus Uhrbacteria bacterium GW2011_GWD2_52_7</name>
    <dbReference type="NCBI Taxonomy" id="1618989"/>
    <lineage>
        <taxon>Bacteria</taxon>
        <taxon>Candidatus Uhriibacteriota</taxon>
    </lineage>
</organism>
<evidence type="ECO:0000313" key="2">
    <source>
        <dbReference type="Proteomes" id="UP000034846"/>
    </source>
</evidence>
<proteinExistence type="predicted"/>
<gene>
    <name evidence="1" type="ORF">UY72_C0003G0005</name>
</gene>
<name>A0A0G1XIJ8_9BACT</name>
<dbReference type="EMBL" id="LCRD01000003">
    <property type="protein sequence ID" value="KKW30776.1"/>
    <property type="molecule type" value="Genomic_DNA"/>
</dbReference>
<reference evidence="1 2" key="1">
    <citation type="journal article" date="2015" name="Nature">
        <title>rRNA introns, odd ribosomes, and small enigmatic genomes across a large radiation of phyla.</title>
        <authorList>
            <person name="Brown C.T."/>
            <person name="Hug L.A."/>
            <person name="Thomas B.C."/>
            <person name="Sharon I."/>
            <person name="Castelle C.J."/>
            <person name="Singh A."/>
            <person name="Wilkins M.J."/>
            <person name="Williams K.H."/>
            <person name="Banfield J.F."/>
        </authorList>
    </citation>
    <scope>NUCLEOTIDE SEQUENCE [LARGE SCALE GENOMIC DNA]</scope>
</reference>
<accession>A0A0G1XIJ8</accession>
<sequence length="32" mass="3797">MPTLPERPTIRDFQEYVTELEAERGFTEQSII</sequence>
<evidence type="ECO:0000313" key="1">
    <source>
        <dbReference type="EMBL" id="KKW30776.1"/>
    </source>
</evidence>